<comment type="caution">
    <text evidence="11">The sequence shown here is derived from an EMBL/GenBank/DDBJ whole genome shotgun (WGS) entry which is preliminary data.</text>
</comment>
<evidence type="ECO:0000256" key="8">
    <source>
        <dbReference type="ARBA" id="ARBA00023212"/>
    </source>
</evidence>
<evidence type="ECO:0000313" key="12">
    <source>
        <dbReference type="Proteomes" id="UP001059041"/>
    </source>
</evidence>
<accession>A0A9W8C6U7</accession>
<dbReference type="PROSITE" id="PS50106">
    <property type="entry name" value="PDZ"/>
    <property type="match status" value="1"/>
</dbReference>
<dbReference type="InterPro" id="IPR001478">
    <property type="entry name" value="PDZ"/>
</dbReference>
<evidence type="ECO:0000256" key="4">
    <source>
        <dbReference type="ARBA" id="ARBA00004282"/>
    </source>
</evidence>
<dbReference type="GO" id="GO:0070161">
    <property type="term" value="C:anchoring junction"/>
    <property type="evidence" value="ECO:0007669"/>
    <property type="project" value="UniProtKB-SubCell"/>
</dbReference>
<evidence type="ECO:0000256" key="2">
    <source>
        <dbReference type="ARBA" id="ARBA00004170"/>
    </source>
</evidence>
<evidence type="ECO:0000259" key="10">
    <source>
        <dbReference type="PROSITE" id="PS50106"/>
    </source>
</evidence>
<evidence type="ECO:0000256" key="1">
    <source>
        <dbReference type="ARBA" id="ARBA00004156"/>
    </source>
</evidence>
<dbReference type="FunFam" id="2.30.42.10:FF:000066">
    <property type="entry name" value="Rho GTPase activating protein 21"/>
    <property type="match status" value="1"/>
</dbReference>
<keyword evidence="5" id="KW-0963">Cytoplasm</keyword>
<dbReference type="AlphaFoldDB" id="A0A9W8C6U7"/>
<dbReference type="InterPro" id="IPR036034">
    <property type="entry name" value="PDZ_sf"/>
</dbReference>
<dbReference type="GO" id="GO:0030659">
    <property type="term" value="C:cytoplasmic vesicle membrane"/>
    <property type="evidence" value="ECO:0007669"/>
    <property type="project" value="UniProtKB-SubCell"/>
</dbReference>
<evidence type="ECO:0000313" key="11">
    <source>
        <dbReference type="EMBL" id="KAI7809471.1"/>
    </source>
</evidence>
<keyword evidence="8" id="KW-0206">Cytoskeleton</keyword>
<evidence type="ECO:0000256" key="3">
    <source>
        <dbReference type="ARBA" id="ARBA00004245"/>
    </source>
</evidence>
<dbReference type="SUPFAM" id="SSF50156">
    <property type="entry name" value="PDZ domain-like"/>
    <property type="match status" value="1"/>
</dbReference>
<dbReference type="Pfam" id="PF17820">
    <property type="entry name" value="PDZ_6"/>
    <property type="match status" value="1"/>
</dbReference>
<gene>
    <name evidence="11" type="ORF">IRJ41_009112</name>
</gene>
<dbReference type="SMART" id="SM00228">
    <property type="entry name" value="PDZ"/>
    <property type="match status" value="1"/>
</dbReference>
<keyword evidence="9" id="KW-0968">Cytoplasmic vesicle</keyword>
<feature type="domain" description="PDZ" evidence="10">
    <location>
        <begin position="53"/>
        <end position="161"/>
    </location>
</feature>
<dbReference type="PANTHER" id="PTHR23175">
    <property type="entry name" value="PDZ DOMAIN-CONTAINING PROTEIN"/>
    <property type="match status" value="1"/>
</dbReference>
<proteinExistence type="predicted"/>
<name>A0A9W8C6U7_TRIRA</name>
<dbReference type="CDD" id="cd06756">
    <property type="entry name" value="PDZ_ARHGAP21_23-like"/>
    <property type="match status" value="1"/>
</dbReference>
<keyword evidence="12" id="KW-1185">Reference proteome</keyword>
<organism evidence="11 12">
    <name type="scientific">Triplophysa rosa</name>
    <name type="common">Cave loach</name>
    <dbReference type="NCBI Taxonomy" id="992332"/>
    <lineage>
        <taxon>Eukaryota</taxon>
        <taxon>Metazoa</taxon>
        <taxon>Chordata</taxon>
        <taxon>Craniata</taxon>
        <taxon>Vertebrata</taxon>
        <taxon>Euteleostomi</taxon>
        <taxon>Actinopterygii</taxon>
        <taxon>Neopterygii</taxon>
        <taxon>Teleostei</taxon>
        <taxon>Ostariophysi</taxon>
        <taxon>Cypriniformes</taxon>
        <taxon>Nemacheilidae</taxon>
        <taxon>Triplophysa</taxon>
    </lineage>
</organism>
<comment type="subcellular location">
    <subcellularLocation>
        <location evidence="4">Cell junction</location>
    </subcellularLocation>
    <subcellularLocation>
        <location evidence="3">Cytoplasm</location>
        <location evidence="3">Cytoskeleton</location>
    </subcellularLocation>
    <subcellularLocation>
        <location evidence="1">Cytoplasmic vesicle membrane</location>
    </subcellularLocation>
    <subcellularLocation>
        <location evidence="2">Membrane</location>
        <topology evidence="2">Peripheral membrane protein</topology>
    </subcellularLocation>
</comment>
<keyword evidence="7" id="KW-0472">Membrane</keyword>
<reference evidence="11" key="1">
    <citation type="submission" date="2021-02" db="EMBL/GenBank/DDBJ databases">
        <title>Comparative genomics reveals that relaxation of natural selection precedes convergent phenotypic evolution of cavefish.</title>
        <authorList>
            <person name="Peng Z."/>
        </authorList>
    </citation>
    <scope>NUCLEOTIDE SEQUENCE</scope>
    <source>
        <tissue evidence="11">Muscle</tissue>
    </source>
</reference>
<dbReference type="Gene3D" id="2.30.42.10">
    <property type="match status" value="1"/>
</dbReference>
<evidence type="ECO:0000256" key="9">
    <source>
        <dbReference type="ARBA" id="ARBA00023329"/>
    </source>
</evidence>
<dbReference type="InterPro" id="IPR041489">
    <property type="entry name" value="PDZ_6"/>
</dbReference>
<sequence length="178" mass="20232">MDTHWRKGDDDEDDELNYAVVSAHCEDVADEDSTSRVLFQPEEEPFSWPGPKTLRLRRTSQGFGFTLRHFIVYPPESAVHSNFKDDDHGPRGRPRNRLEPMDTIFVKQVKEGGPAHSAGLCTGDRIVKVNDESIIGKTYSQVIGLIQNSHTFLELCVMPKDEDILQLFLLEFTSLVSR</sequence>
<evidence type="ECO:0000256" key="7">
    <source>
        <dbReference type="ARBA" id="ARBA00023136"/>
    </source>
</evidence>
<evidence type="ECO:0000256" key="6">
    <source>
        <dbReference type="ARBA" id="ARBA00022949"/>
    </source>
</evidence>
<keyword evidence="6" id="KW-0965">Cell junction</keyword>
<dbReference type="PANTHER" id="PTHR23175:SF16">
    <property type="entry name" value="RHO GTPASE-ACTIVATING PROTEIN 21"/>
    <property type="match status" value="1"/>
</dbReference>
<protein>
    <submittedName>
        <fullName evidence="11">Rho GTPase-activating protein 21</fullName>
    </submittedName>
</protein>
<evidence type="ECO:0000256" key="5">
    <source>
        <dbReference type="ARBA" id="ARBA00022490"/>
    </source>
</evidence>
<dbReference type="EMBL" id="JAFHDT010000005">
    <property type="protein sequence ID" value="KAI7809471.1"/>
    <property type="molecule type" value="Genomic_DNA"/>
</dbReference>
<dbReference type="GO" id="GO:0005856">
    <property type="term" value="C:cytoskeleton"/>
    <property type="evidence" value="ECO:0007669"/>
    <property type="project" value="UniProtKB-SubCell"/>
</dbReference>
<dbReference type="Proteomes" id="UP001059041">
    <property type="component" value="Linkage Group LG5"/>
</dbReference>